<protein>
    <submittedName>
        <fullName evidence="3">Uncharacterized protein DUF5111</fullName>
    </submittedName>
</protein>
<dbReference type="Proteomes" id="UP000293874">
    <property type="component" value="Unassembled WGS sequence"/>
</dbReference>
<dbReference type="Gene3D" id="2.60.40.10">
    <property type="entry name" value="Immunoglobulins"/>
    <property type="match status" value="1"/>
</dbReference>
<dbReference type="Pfam" id="PF14292">
    <property type="entry name" value="SusE"/>
    <property type="match status" value="1"/>
</dbReference>
<accession>A0A4Q7N1H4</accession>
<dbReference type="InterPro" id="IPR033404">
    <property type="entry name" value="DUF5111"/>
</dbReference>
<name>A0A4Q7N1H4_9BACT</name>
<reference evidence="3 4" key="1">
    <citation type="submission" date="2019-02" db="EMBL/GenBank/DDBJ databases">
        <title>Genomic Encyclopedia of Type Strains, Phase IV (KMG-IV): sequencing the most valuable type-strain genomes for metagenomic binning, comparative biology and taxonomic classification.</title>
        <authorList>
            <person name="Goeker M."/>
        </authorList>
    </citation>
    <scope>NUCLEOTIDE SEQUENCE [LARGE SCALE GENOMIC DNA]</scope>
    <source>
        <strain evidence="3 4">DSM 18116</strain>
    </source>
</reference>
<comment type="caution">
    <text evidence="3">The sequence shown here is derived from an EMBL/GenBank/DDBJ whole genome shotgun (WGS) entry which is preliminary data.</text>
</comment>
<dbReference type="AlphaFoldDB" id="A0A4Q7N1H4"/>
<gene>
    <name evidence="3" type="ORF">EV199_1326</name>
</gene>
<dbReference type="Gene3D" id="2.60.40.3620">
    <property type="match status" value="1"/>
</dbReference>
<proteinExistence type="predicted"/>
<evidence type="ECO:0000259" key="2">
    <source>
        <dbReference type="Pfam" id="PF17138"/>
    </source>
</evidence>
<evidence type="ECO:0000313" key="3">
    <source>
        <dbReference type="EMBL" id="RZS75460.1"/>
    </source>
</evidence>
<organism evidence="3 4">
    <name type="scientific">Pseudobacter ginsenosidimutans</name>
    <dbReference type="NCBI Taxonomy" id="661488"/>
    <lineage>
        <taxon>Bacteria</taxon>
        <taxon>Pseudomonadati</taxon>
        <taxon>Bacteroidota</taxon>
        <taxon>Chitinophagia</taxon>
        <taxon>Chitinophagales</taxon>
        <taxon>Chitinophagaceae</taxon>
        <taxon>Pseudobacter</taxon>
    </lineage>
</organism>
<dbReference type="InterPro" id="IPR013783">
    <property type="entry name" value="Ig-like_fold"/>
</dbReference>
<feature type="domain" description="DUF5111" evidence="2">
    <location>
        <begin position="165"/>
        <end position="248"/>
    </location>
</feature>
<evidence type="ECO:0000313" key="4">
    <source>
        <dbReference type="Proteomes" id="UP000293874"/>
    </source>
</evidence>
<keyword evidence="4" id="KW-1185">Reference proteome</keyword>
<dbReference type="OrthoDB" id="975117at2"/>
<sequence length="342" mass="37309">MLLLPLLALTGCKKDGDRVTLEHIANNELVASASELVLTNATAGSNVFSLSWSKDSLRISNSGKYGLATTALSNTLQFDTVNTFTHPKESVETGVQKLFTGTSLNMLVLSMGMVPEETKTIYIRLKTLVGANLEPLYTPTVALKVTPFNLVSFLYMPGDLSGGWNSYTTKLCSPTSDGKYEGYVNAAQWNNFKLSEQSNGSGVVYGSLPNELYKLDPSAAQWNIWFDEGGYFLVKANTNDLSWSKTKINSFHISGDFNDWSTSATPMSYDAVNKVWTATANFQAGQWGNSFQIIANGDWVIVYGDEDGDGKIGAGEKVYPPTGTHTVTMNLSNPEKYTITIQ</sequence>
<evidence type="ECO:0000259" key="1">
    <source>
        <dbReference type="Pfam" id="PF14292"/>
    </source>
</evidence>
<dbReference type="EMBL" id="SGXA01000001">
    <property type="protein sequence ID" value="RZS75460.1"/>
    <property type="molecule type" value="Genomic_DNA"/>
</dbReference>
<dbReference type="Pfam" id="PF17138">
    <property type="entry name" value="DUF5111"/>
    <property type="match status" value="1"/>
</dbReference>
<feature type="domain" description="SusE outer membrane protein" evidence="1">
    <location>
        <begin position="14"/>
        <end position="126"/>
    </location>
</feature>
<dbReference type="RefSeq" id="WP_147122294.1">
    <property type="nucleotide sequence ID" value="NZ_CP042431.1"/>
</dbReference>
<dbReference type="InterPro" id="IPR025970">
    <property type="entry name" value="SusE"/>
</dbReference>